<feature type="coiled-coil region" evidence="1">
    <location>
        <begin position="124"/>
        <end position="155"/>
    </location>
</feature>
<organism evidence="2 3">
    <name type="scientific">Anaerosolibacter carboniphilus</name>
    <dbReference type="NCBI Taxonomy" id="1417629"/>
    <lineage>
        <taxon>Bacteria</taxon>
        <taxon>Bacillati</taxon>
        <taxon>Bacillota</taxon>
        <taxon>Clostridia</taxon>
        <taxon>Peptostreptococcales</taxon>
        <taxon>Thermotaleaceae</taxon>
        <taxon>Anaerosolibacter</taxon>
    </lineage>
</organism>
<dbReference type="PANTHER" id="PTHR34547:SF1">
    <property type="entry name" value="YACP-LIKE NYN DOMAIN PROTEIN"/>
    <property type="match status" value="1"/>
</dbReference>
<keyword evidence="1" id="KW-0175">Coiled coil</keyword>
<evidence type="ECO:0000313" key="2">
    <source>
        <dbReference type="EMBL" id="MBB6217438.1"/>
    </source>
</evidence>
<dbReference type="AlphaFoldDB" id="A0A841KYP2"/>
<keyword evidence="3" id="KW-1185">Reference proteome</keyword>
<dbReference type="RefSeq" id="WP_184311936.1">
    <property type="nucleotide sequence ID" value="NZ_JACHEN010000023.1"/>
</dbReference>
<sequence length="171" mass="20125">MKKYLLVDGYNVINAWPELKKLGVDHLQEARDRLIELLVEYKSFTGEYVILVFDAHLVKGTQIKEQTLHGLEIIFTKEHQTADSYIEKKVEELTKNRKYMVRVATSDWAEQQVVLGSGATRISARELHIEMELVKKQIRQKTNEIQKNYDRLGDRIDASVVEILEKWRRRQ</sequence>
<evidence type="ECO:0008006" key="4">
    <source>
        <dbReference type="Google" id="ProtNLM"/>
    </source>
</evidence>
<dbReference type="Pfam" id="PF05991">
    <property type="entry name" value="NYN_YacP"/>
    <property type="match status" value="1"/>
</dbReference>
<dbReference type="InterPro" id="IPR010298">
    <property type="entry name" value="YacP-like"/>
</dbReference>
<evidence type="ECO:0000313" key="3">
    <source>
        <dbReference type="Proteomes" id="UP000579281"/>
    </source>
</evidence>
<dbReference type="PANTHER" id="PTHR34547">
    <property type="entry name" value="YACP-LIKE NYN DOMAIN PROTEIN"/>
    <property type="match status" value="1"/>
</dbReference>
<evidence type="ECO:0000256" key="1">
    <source>
        <dbReference type="SAM" id="Coils"/>
    </source>
</evidence>
<gene>
    <name evidence="2" type="ORF">HNQ80_003557</name>
</gene>
<proteinExistence type="predicted"/>
<reference evidence="2 3" key="1">
    <citation type="submission" date="2020-08" db="EMBL/GenBank/DDBJ databases">
        <title>Genomic Encyclopedia of Type Strains, Phase IV (KMG-IV): sequencing the most valuable type-strain genomes for metagenomic binning, comparative biology and taxonomic classification.</title>
        <authorList>
            <person name="Goeker M."/>
        </authorList>
    </citation>
    <scope>NUCLEOTIDE SEQUENCE [LARGE SCALE GENOMIC DNA]</scope>
    <source>
        <strain evidence="2 3">DSM 103526</strain>
    </source>
</reference>
<dbReference type="Proteomes" id="UP000579281">
    <property type="component" value="Unassembled WGS sequence"/>
</dbReference>
<protein>
    <recommendedName>
        <fullName evidence="4">NYN domain-containing protein</fullName>
    </recommendedName>
</protein>
<dbReference type="EMBL" id="JACHEN010000023">
    <property type="protein sequence ID" value="MBB6217438.1"/>
    <property type="molecule type" value="Genomic_DNA"/>
</dbReference>
<name>A0A841KYP2_9FIRM</name>
<dbReference type="CDD" id="cd10912">
    <property type="entry name" value="PIN_YacP-like"/>
    <property type="match status" value="1"/>
</dbReference>
<accession>A0A841KYP2</accession>
<comment type="caution">
    <text evidence="2">The sequence shown here is derived from an EMBL/GenBank/DDBJ whole genome shotgun (WGS) entry which is preliminary data.</text>
</comment>